<evidence type="ECO:0000256" key="1">
    <source>
        <dbReference type="SAM" id="Phobius"/>
    </source>
</evidence>
<evidence type="ECO:0000313" key="4">
    <source>
        <dbReference type="Proteomes" id="UP001300692"/>
    </source>
</evidence>
<evidence type="ECO:0000313" key="3">
    <source>
        <dbReference type="EMBL" id="MCV9386260.1"/>
    </source>
</evidence>
<gene>
    <name evidence="3" type="ORF">N7U62_06265</name>
</gene>
<keyword evidence="1" id="KW-0472">Membrane</keyword>
<dbReference type="InterPro" id="IPR039447">
    <property type="entry name" value="UreH-like_TM_dom"/>
</dbReference>
<organism evidence="3 4">
    <name type="scientific">Reichenbachiella ulvae</name>
    <dbReference type="NCBI Taxonomy" id="2980104"/>
    <lineage>
        <taxon>Bacteria</taxon>
        <taxon>Pseudomonadati</taxon>
        <taxon>Bacteroidota</taxon>
        <taxon>Cytophagia</taxon>
        <taxon>Cytophagales</taxon>
        <taxon>Reichenbachiellaceae</taxon>
        <taxon>Reichenbachiella</taxon>
    </lineage>
</organism>
<feature type="transmembrane region" description="Helical" evidence="1">
    <location>
        <begin position="6"/>
        <end position="27"/>
    </location>
</feature>
<feature type="domain" description="Urease accessory protein UreH-like transmembrane" evidence="2">
    <location>
        <begin position="5"/>
        <end position="201"/>
    </location>
</feature>
<evidence type="ECO:0000259" key="2">
    <source>
        <dbReference type="Pfam" id="PF13386"/>
    </source>
</evidence>
<feature type="transmembrane region" description="Helical" evidence="1">
    <location>
        <begin position="48"/>
        <end position="67"/>
    </location>
</feature>
<accession>A0ABT3CRD4</accession>
<feature type="transmembrane region" description="Helical" evidence="1">
    <location>
        <begin position="189"/>
        <end position="209"/>
    </location>
</feature>
<dbReference type="PANTHER" id="PTHR42208">
    <property type="entry name" value="HEAVY METAL TRANSPORTER-RELATED"/>
    <property type="match status" value="1"/>
</dbReference>
<reference evidence="3 4" key="1">
    <citation type="submission" date="2022-10" db="EMBL/GenBank/DDBJ databases">
        <title>Comparative genomics and taxonomic characterization of three novel marine species of genus Reichenbachiella exhibiting antioxidant and polysaccharide degradation activities.</title>
        <authorList>
            <person name="Muhammad N."/>
            <person name="Lee Y.-J."/>
            <person name="Ko J."/>
            <person name="Kim S.-G."/>
        </authorList>
    </citation>
    <scope>NUCLEOTIDE SEQUENCE [LARGE SCALE GENOMIC DNA]</scope>
    <source>
        <strain evidence="3 4">ABR2-5</strain>
    </source>
</reference>
<feature type="transmembrane region" description="Helical" evidence="1">
    <location>
        <begin position="73"/>
        <end position="90"/>
    </location>
</feature>
<protein>
    <submittedName>
        <fullName evidence="3">Sulfite exporter TauE/SafE family protein</fullName>
    </submittedName>
</protein>
<keyword evidence="4" id="KW-1185">Reference proteome</keyword>
<dbReference type="PANTHER" id="PTHR42208:SF1">
    <property type="entry name" value="HEAVY METAL TRANSPORTER"/>
    <property type="match status" value="1"/>
</dbReference>
<comment type="caution">
    <text evidence="3">The sequence shown here is derived from an EMBL/GenBank/DDBJ whole genome shotgun (WGS) entry which is preliminary data.</text>
</comment>
<name>A0ABT3CRD4_9BACT</name>
<feature type="transmembrane region" description="Helical" evidence="1">
    <location>
        <begin position="156"/>
        <end position="177"/>
    </location>
</feature>
<feature type="transmembrane region" description="Helical" evidence="1">
    <location>
        <begin position="126"/>
        <end position="150"/>
    </location>
</feature>
<sequence length="234" mass="25396">MYWSALILGFLGSMHCVVMCGPIALTLKSQNNLNRFVISRLLYNLGRLSTYALLGLVFGLLGQGLILANYQQLLSIGLGILMILFSILLFQRINTAFLNRQLSTISNSFRSLFSSVIKKPGLFSTYLVGLANGFLPCGLVYASLVGALAIGEIGKASLYMIIFGLGTIPAMLVVSLTGQFLGKRLNTNVHRFSSVFVFLLGSILIIRGLELSIPYLSPVIGFLYPLDAGITVCE</sequence>
<dbReference type="Proteomes" id="UP001300692">
    <property type="component" value="Unassembled WGS sequence"/>
</dbReference>
<keyword evidence="1" id="KW-1133">Transmembrane helix</keyword>
<dbReference type="RefSeq" id="WP_264137045.1">
    <property type="nucleotide sequence ID" value="NZ_JAOYOD010000001.1"/>
</dbReference>
<keyword evidence="1" id="KW-0812">Transmembrane</keyword>
<dbReference type="Pfam" id="PF13386">
    <property type="entry name" value="DsbD_2"/>
    <property type="match status" value="1"/>
</dbReference>
<proteinExistence type="predicted"/>
<dbReference type="EMBL" id="JAOYOD010000001">
    <property type="protein sequence ID" value="MCV9386260.1"/>
    <property type="molecule type" value="Genomic_DNA"/>
</dbReference>